<gene>
    <name evidence="5" type="ORF">ISU02_00730</name>
</gene>
<keyword evidence="2 5" id="KW-0378">Hydrolase</keyword>
<dbReference type="InterPro" id="IPR017853">
    <property type="entry name" value="GH"/>
</dbReference>
<protein>
    <submittedName>
        <fullName evidence="5">Glycoside hydrolase family 1 protein</fullName>
    </submittedName>
</protein>
<evidence type="ECO:0000256" key="1">
    <source>
        <dbReference type="ARBA" id="ARBA00010838"/>
    </source>
</evidence>
<evidence type="ECO:0000313" key="5">
    <source>
        <dbReference type="EMBL" id="MBF4691617.1"/>
    </source>
</evidence>
<dbReference type="GO" id="GO:0016787">
    <property type="term" value="F:hydrolase activity"/>
    <property type="evidence" value="ECO:0007669"/>
    <property type="project" value="UniProtKB-KW"/>
</dbReference>
<evidence type="ECO:0000256" key="4">
    <source>
        <dbReference type="RuleBase" id="RU003690"/>
    </source>
</evidence>
<dbReference type="PRINTS" id="PR00131">
    <property type="entry name" value="GLHYDRLASE1"/>
</dbReference>
<dbReference type="PANTHER" id="PTHR10353">
    <property type="entry name" value="GLYCOSYL HYDROLASE"/>
    <property type="match status" value="1"/>
</dbReference>
<dbReference type="EMBL" id="JADKNH010000001">
    <property type="protein sequence ID" value="MBF4691617.1"/>
    <property type="molecule type" value="Genomic_DNA"/>
</dbReference>
<evidence type="ECO:0000256" key="2">
    <source>
        <dbReference type="ARBA" id="ARBA00022801"/>
    </source>
</evidence>
<keyword evidence="3" id="KW-0326">Glycosidase</keyword>
<evidence type="ECO:0000256" key="3">
    <source>
        <dbReference type="ARBA" id="ARBA00023295"/>
    </source>
</evidence>
<name>A0ABR9ZMC0_9FIRM</name>
<comment type="caution">
    <text evidence="5">The sequence shown here is derived from an EMBL/GenBank/DDBJ whole genome shotgun (WGS) entry which is preliminary data.</text>
</comment>
<dbReference type="Proteomes" id="UP000614200">
    <property type="component" value="Unassembled WGS sequence"/>
</dbReference>
<accession>A0ABR9ZMC0</accession>
<evidence type="ECO:0000313" key="6">
    <source>
        <dbReference type="Proteomes" id="UP000614200"/>
    </source>
</evidence>
<dbReference type="SUPFAM" id="SSF51445">
    <property type="entry name" value="(Trans)glycosidases"/>
    <property type="match status" value="1"/>
</dbReference>
<organism evidence="5 6">
    <name type="scientific">Fusibacter ferrireducens</name>
    <dbReference type="NCBI Taxonomy" id="2785058"/>
    <lineage>
        <taxon>Bacteria</taxon>
        <taxon>Bacillati</taxon>
        <taxon>Bacillota</taxon>
        <taxon>Clostridia</taxon>
        <taxon>Eubacteriales</taxon>
        <taxon>Eubacteriales Family XII. Incertae Sedis</taxon>
        <taxon>Fusibacter</taxon>
    </lineage>
</organism>
<comment type="similarity">
    <text evidence="1 4">Belongs to the glycosyl hydrolase 1 family.</text>
</comment>
<dbReference type="PANTHER" id="PTHR10353:SF209">
    <property type="entry name" value="GALACTOLIPID GALACTOSYLTRANSFERASE SFR2, CHLOROPLASTIC"/>
    <property type="match status" value="1"/>
</dbReference>
<dbReference type="InterPro" id="IPR001360">
    <property type="entry name" value="Glyco_hydro_1"/>
</dbReference>
<dbReference type="Pfam" id="PF00232">
    <property type="entry name" value="Glyco_hydro_1"/>
    <property type="match status" value="2"/>
</dbReference>
<dbReference type="Gene3D" id="3.20.20.80">
    <property type="entry name" value="Glycosidases"/>
    <property type="match status" value="1"/>
</dbReference>
<sequence>MKPFNLPSTFKLGSATAATQIEGGDLNSNWYHWGLQGRIANQESSIVAADHYNRYREDIDLMKQLHQEVYRMSIEWSRIEPEEGIWSEEGIKHYRQELTLLIEAGIEPLVTLHHFSQPQWFEAIGAWTHDKCVFYFTRFVKKVIESIGDLVNEYCTINEPNVLVNDSYMDGNFPPGKKGDMKAYFKASKHLILAHLESYQLIHKMRTEMGYSDTMVGMVHHLAYFESAKKDPFTKMSRNILDYAFHTLFLKGMVEGQLAFPIGHGYPHGKGIFCDFIGINYYSRHMIHFKFNPGMLFGEIKFKAGLTDESLNDMGWEIYPKGLYEVVEKVYRKYALPIYITENGIPDSQDQKRTKFIITHLEQVHFLIEAGVDIRRYYYWSLLDNLEWHDGYGPRFGLIEVNYKTLERSIRSSGKVYAQICQTKKIGANLIEQYIDTSSDAGALR</sequence>
<keyword evidence="6" id="KW-1185">Reference proteome</keyword>
<reference evidence="5 6" key="1">
    <citation type="submission" date="2020-11" db="EMBL/GenBank/DDBJ databases">
        <title>Fusibacter basophilias sp. nov.</title>
        <authorList>
            <person name="Qiu D."/>
        </authorList>
    </citation>
    <scope>NUCLEOTIDE SEQUENCE [LARGE SCALE GENOMIC DNA]</scope>
    <source>
        <strain evidence="5 6">Q10-2</strain>
    </source>
</reference>
<dbReference type="RefSeq" id="WP_194699863.1">
    <property type="nucleotide sequence ID" value="NZ_JADKNH010000001.1"/>
</dbReference>
<proteinExistence type="inferred from homology"/>